<keyword evidence="3" id="KW-0804">Transcription</keyword>
<accession>A0AA37UI69</accession>
<dbReference type="SUPFAM" id="SSF48008">
    <property type="entry name" value="GntR ligand-binding domain-like"/>
    <property type="match status" value="1"/>
</dbReference>
<gene>
    <name evidence="5" type="ORF">GCM10025874_15390</name>
</gene>
<keyword evidence="2" id="KW-0238">DNA-binding</keyword>
<feature type="domain" description="GntR C-terminal" evidence="4">
    <location>
        <begin position="7"/>
        <end position="82"/>
    </location>
</feature>
<evidence type="ECO:0000313" key="5">
    <source>
        <dbReference type="EMBL" id="GMA28286.1"/>
    </source>
</evidence>
<sequence>MPLPEKLEADLLFHRALCRLSGNATLYGAWQSVSGLARASITAAGSVNALTNMSHDRHAPIVALLERGDVEAGRLFLRQHMHEAAERILADLAAGSD</sequence>
<dbReference type="InterPro" id="IPR011711">
    <property type="entry name" value="GntR_C"/>
</dbReference>
<dbReference type="Gene3D" id="1.20.120.530">
    <property type="entry name" value="GntR ligand-binding domain-like"/>
    <property type="match status" value="1"/>
</dbReference>
<evidence type="ECO:0000256" key="3">
    <source>
        <dbReference type="ARBA" id="ARBA00023163"/>
    </source>
</evidence>
<dbReference type="InterPro" id="IPR008920">
    <property type="entry name" value="TF_FadR/GntR_C"/>
</dbReference>
<dbReference type="Proteomes" id="UP001157160">
    <property type="component" value="Unassembled WGS sequence"/>
</dbReference>
<evidence type="ECO:0000256" key="2">
    <source>
        <dbReference type="ARBA" id="ARBA00023125"/>
    </source>
</evidence>
<keyword evidence="1" id="KW-0805">Transcription regulation</keyword>
<evidence type="ECO:0000259" key="4">
    <source>
        <dbReference type="Pfam" id="PF07729"/>
    </source>
</evidence>
<organism evidence="5 6">
    <name type="scientific">Arenivirga flava</name>
    <dbReference type="NCBI Taxonomy" id="1930060"/>
    <lineage>
        <taxon>Bacteria</taxon>
        <taxon>Bacillati</taxon>
        <taxon>Actinomycetota</taxon>
        <taxon>Actinomycetes</taxon>
        <taxon>Micrococcales</taxon>
        <taxon>Microbacteriaceae</taxon>
        <taxon>Arenivirga</taxon>
    </lineage>
</organism>
<proteinExistence type="predicted"/>
<dbReference type="Pfam" id="PF07729">
    <property type="entry name" value="FCD"/>
    <property type="match status" value="1"/>
</dbReference>
<dbReference type="EMBL" id="BSUL01000001">
    <property type="protein sequence ID" value="GMA28286.1"/>
    <property type="molecule type" value="Genomic_DNA"/>
</dbReference>
<evidence type="ECO:0000256" key="1">
    <source>
        <dbReference type="ARBA" id="ARBA00023015"/>
    </source>
</evidence>
<name>A0AA37UI69_9MICO</name>
<reference evidence="5 6" key="1">
    <citation type="journal article" date="2014" name="Int. J. Syst. Evol. Microbiol.">
        <title>Complete genome sequence of Corynebacterium casei LMG S-19264T (=DSM 44701T), isolated from a smear-ripened cheese.</title>
        <authorList>
            <consortium name="US DOE Joint Genome Institute (JGI-PGF)"/>
            <person name="Walter F."/>
            <person name="Albersmeier A."/>
            <person name="Kalinowski J."/>
            <person name="Ruckert C."/>
        </authorList>
    </citation>
    <scope>NUCLEOTIDE SEQUENCE [LARGE SCALE GENOMIC DNA]</scope>
    <source>
        <strain evidence="5 6">NBRC 112289</strain>
    </source>
</reference>
<comment type="caution">
    <text evidence="5">The sequence shown here is derived from an EMBL/GenBank/DDBJ whole genome shotgun (WGS) entry which is preliminary data.</text>
</comment>
<evidence type="ECO:0000313" key="6">
    <source>
        <dbReference type="Proteomes" id="UP001157160"/>
    </source>
</evidence>
<dbReference type="GO" id="GO:0003677">
    <property type="term" value="F:DNA binding"/>
    <property type="evidence" value="ECO:0007669"/>
    <property type="project" value="UniProtKB-KW"/>
</dbReference>
<dbReference type="AlphaFoldDB" id="A0AA37UI69"/>
<protein>
    <recommendedName>
        <fullName evidence="4">GntR C-terminal domain-containing protein</fullName>
    </recommendedName>
</protein>
<keyword evidence="6" id="KW-1185">Reference proteome</keyword>